<gene>
    <name evidence="2" type="ORF">ODALV1_LOCUS5558</name>
</gene>
<evidence type="ECO:0000256" key="1">
    <source>
        <dbReference type="SAM" id="MobiDB-lite"/>
    </source>
</evidence>
<feature type="compositionally biased region" description="Basic and acidic residues" evidence="1">
    <location>
        <begin position="45"/>
        <end position="64"/>
    </location>
</feature>
<name>A0ABP1Q151_9HEXA</name>
<dbReference type="Proteomes" id="UP001642540">
    <property type="component" value="Unassembled WGS sequence"/>
</dbReference>
<organism evidence="2 3">
    <name type="scientific">Orchesella dallaii</name>
    <dbReference type="NCBI Taxonomy" id="48710"/>
    <lineage>
        <taxon>Eukaryota</taxon>
        <taxon>Metazoa</taxon>
        <taxon>Ecdysozoa</taxon>
        <taxon>Arthropoda</taxon>
        <taxon>Hexapoda</taxon>
        <taxon>Collembola</taxon>
        <taxon>Entomobryomorpha</taxon>
        <taxon>Entomobryoidea</taxon>
        <taxon>Orchesellidae</taxon>
        <taxon>Orchesellinae</taxon>
        <taxon>Orchesella</taxon>
    </lineage>
</organism>
<reference evidence="2 3" key="1">
    <citation type="submission" date="2024-08" db="EMBL/GenBank/DDBJ databases">
        <authorList>
            <person name="Cucini C."/>
            <person name="Frati F."/>
        </authorList>
    </citation>
    <scope>NUCLEOTIDE SEQUENCE [LARGE SCALE GENOMIC DNA]</scope>
</reference>
<sequence length="129" mass="14223">MGSRELKNGFEQTETRSGRTLRSRDTGNLNFSEDTSKNQSKVKKMPLDNEKDAGTPTVEADKKIAMPSTSKPLTQDPILKDFTPVQEAYIDKLLSASNNAVSNIRVVTASAAINIPKYDSDKMTAHTFE</sequence>
<comment type="caution">
    <text evidence="2">The sequence shown here is derived from an EMBL/GenBank/DDBJ whole genome shotgun (WGS) entry which is preliminary data.</text>
</comment>
<feature type="compositionally biased region" description="Basic and acidic residues" evidence="1">
    <location>
        <begin position="1"/>
        <end position="25"/>
    </location>
</feature>
<protein>
    <submittedName>
        <fullName evidence="2">Uncharacterized protein</fullName>
    </submittedName>
</protein>
<proteinExistence type="predicted"/>
<feature type="region of interest" description="Disordered" evidence="1">
    <location>
        <begin position="1"/>
        <end position="78"/>
    </location>
</feature>
<evidence type="ECO:0000313" key="3">
    <source>
        <dbReference type="Proteomes" id="UP001642540"/>
    </source>
</evidence>
<keyword evidence="3" id="KW-1185">Reference proteome</keyword>
<accession>A0ABP1Q151</accession>
<feature type="compositionally biased region" description="Polar residues" evidence="1">
    <location>
        <begin position="26"/>
        <end position="39"/>
    </location>
</feature>
<dbReference type="EMBL" id="CAXLJM020000016">
    <property type="protein sequence ID" value="CAL8083652.1"/>
    <property type="molecule type" value="Genomic_DNA"/>
</dbReference>
<evidence type="ECO:0000313" key="2">
    <source>
        <dbReference type="EMBL" id="CAL8083652.1"/>
    </source>
</evidence>